<dbReference type="PANTHER" id="PTHR31270:SF1">
    <property type="entry name" value="GLUTAMINYL-PEPTIDE CYCLOTRANSFERASE"/>
    <property type="match status" value="1"/>
</dbReference>
<dbReference type="SUPFAM" id="SSF63825">
    <property type="entry name" value="YWTD domain"/>
    <property type="match status" value="1"/>
</dbReference>
<sequence>MKKYKLLAFTVLSTLIISCGDTKKDEKKLFSIDTSALKQVYLLNESLNLTLKNDKNKIIDSVIYYINDKNIGAVKGNNPLEFALNNQKLGYQNVKALIYFEGKTVDTTTNFTITPSKDPELLKYKIVNTYPHDIKAYTQGFEFHRDTLYEGTGNGEGKGTGTRGMSSLRKTDYKTGKVYKTVELTPNYFGEGITILNNKVYQLTWLNNEGYVYNTDTFEKIKTFQYFKKMQGWGLANDGEKLFMSEGSEKIYILDPETLKEIDYLNVYTKSAKIEALNELEWVDGKIWANVYGKDAIAVIDPKNGTVEGIINLSDLKSKVTQHPDVDVLNGIAYNPKTKTVLVTGKNWDKTFEIVVEK</sequence>
<comment type="caution">
    <text evidence="1">The sequence shown here is derived from an EMBL/GenBank/DDBJ whole genome shotgun (WGS) entry which is preliminary data.</text>
</comment>
<evidence type="ECO:0000313" key="1">
    <source>
        <dbReference type="EMBL" id="MFB9098061.1"/>
    </source>
</evidence>
<name>A0ABV5GS03_9FLAO</name>
<accession>A0ABV5GS03</accession>
<dbReference type="InterPro" id="IPR007788">
    <property type="entry name" value="QCT"/>
</dbReference>
<keyword evidence="2" id="KW-1185">Reference proteome</keyword>
<evidence type="ECO:0000313" key="2">
    <source>
        <dbReference type="Proteomes" id="UP001589607"/>
    </source>
</evidence>
<dbReference type="Proteomes" id="UP001589607">
    <property type="component" value="Unassembled WGS sequence"/>
</dbReference>
<proteinExistence type="predicted"/>
<dbReference type="InterPro" id="IPR015943">
    <property type="entry name" value="WD40/YVTN_repeat-like_dom_sf"/>
</dbReference>
<dbReference type="Gene3D" id="2.130.10.10">
    <property type="entry name" value="YVTN repeat-like/Quinoprotein amine dehydrogenase"/>
    <property type="match status" value="1"/>
</dbReference>
<dbReference type="PANTHER" id="PTHR31270">
    <property type="entry name" value="GLUTAMINYL-PEPTIDE CYCLOTRANSFERASE"/>
    <property type="match status" value="1"/>
</dbReference>
<organism evidence="1 2">
    <name type="scientific">Flavobacterium jumunjinense</name>
    <dbReference type="NCBI Taxonomy" id="998845"/>
    <lineage>
        <taxon>Bacteria</taxon>
        <taxon>Pseudomonadati</taxon>
        <taxon>Bacteroidota</taxon>
        <taxon>Flavobacteriia</taxon>
        <taxon>Flavobacteriales</taxon>
        <taxon>Flavobacteriaceae</taxon>
        <taxon>Flavobacterium</taxon>
    </lineage>
</organism>
<dbReference type="RefSeq" id="WP_236456122.1">
    <property type="nucleotide sequence ID" value="NZ_CBCSGE010000003.1"/>
</dbReference>
<reference evidence="1 2" key="1">
    <citation type="submission" date="2024-09" db="EMBL/GenBank/DDBJ databases">
        <authorList>
            <person name="Sun Q."/>
            <person name="Mori K."/>
        </authorList>
    </citation>
    <scope>NUCLEOTIDE SEQUENCE [LARGE SCALE GENOMIC DNA]</scope>
    <source>
        <strain evidence="1 2">CECT 7955</strain>
    </source>
</reference>
<gene>
    <name evidence="1" type="ORF">ACFFVF_16205</name>
</gene>
<protein>
    <submittedName>
        <fullName evidence="1">Glutaminyl-peptide cyclotransferase</fullName>
    </submittedName>
</protein>
<dbReference type="PROSITE" id="PS51257">
    <property type="entry name" value="PROKAR_LIPOPROTEIN"/>
    <property type="match status" value="1"/>
</dbReference>
<dbReference type="Pfam" id="PF05096">
    <property type="entry name" value="Glu_cyclase_2"/>
    <property type="match status" value="1"/>
</dbReference>
<dbReference type="EMBL" id="JBHMEY010000067">
    <property type="protein sequence ID" value="MFB9098061.1"/>
    <property type="molecule type" value="Genomic_DNA"/>
</dbReference>